<reference evidence="2 3" key="1">
    <citation type="submission" date="2023-01" db="EMBL/GenBank/DDBJ databases">
        <title>Complete genome sequence of Roseicyclus marinus strain Dej080120_10.</title>
        <authorList>
            <person name="Ueki S."/>
            <person name="Maruyama F."/>
        </authorList>
    </citation>
    <scope>NUCLEOTIDE SEQUENCE [LARGE SCALE GENOMIC DNA]</scope>
    <source>
        <strain evidence="2 3">Dej080120_10</strain>
    </source>
</reference>
<protein>
    <submittedName>
        <fullName evidence="2">Uncharacterized protein</fullName>
    </submittedName>
</protein>
<proteinExistence type="predicted"/>
<keyword evidence="1" id="KW-1133">Transmembrane helix</keyword>
<feature type="transmembrane region" description="Helical" evidence="1">
    <location>
        <begin position="85"/>
        <end position="104"/>
    </location>
</feature>
<dbReference type="Proteomes" id="UP001337723">
    <property type="component" value="Chromosome"/>
</dbReference>
<evidence type="ECO:0000313" key="2">
    <source>
        <dbReference type="EMBL" id="BDW86055.1"/>
    </source>
</evidence>
<keyword evidence="3" id="KW-1185">Reference proteome</keyword>
<dbReference type="RefSeq" id="WP_338271941.1">
    <property type="nucleotide sequence ID" value="NZ_AP027266.1"/>
</dbReference>
<dbReference type="AlphaFoldDB" id="A0AA48KLE0"/>
<keyword evidence="1" id="KW-0472">Membrane</keyword>
<keyword evidence="1" id="KW-0812">Transmembrane</keyword>
<feature type="transmembrane region" description="Helical" evidence="1">
    <location>
        <begin position="124"/>
        <end position="145"/>
    </location>
</feature>
<feature type="transmembrane region" description="Helical" evidence="1">
    <location>
        <begin position="55"/>
        <end position="78"/>
    </location>
</feature>
<gene>
    <name evidence="2" type="ORF">MACH21_22320</name>
</gene>
<sequence length="156" mass="16376">MGASRLRAALSLGIAGALSLFAALLAHEILTFGSSGHGIIGRVTCPDWPCPTLSVITVGLVFKGIGAGLALACLGALLPHAPARLWGAGLLWVLQYLWGLVGIASGYRDQFGPDWHWWQPFAVLMWDPVTTPALLIVGLLACLGLDRLMAGPARPS</sequence>
<dbReference type="EMBL" id="AP027266">
    <property type="protein sequence ID" value="BDW86055.1"/>
    <property type="molecule type" value="Genomic_DNA"/>
</dbReference>
<name>A0AA48KLE0_9RHOB</name>
<evidence type="ECO:0000313" key="3">
    <source>
        <dbReference type="Proteomes" id="UP001337723"/>
    </source>
</evidence>
<organism evidence="2 3">
    <name type="scientific">Roseicyclus marinus</name>
    <dbReference type="NCBI Taxonomy" id="2161673"/>
    <lineage>
        <taxon>Bacteria</taxon>
        <taxon>Pseudomonadati</taxon>
        <taxon>Pseudomonadota</taxon>
        <taxon>Alphaproteobacteria</taxon>
        <taxon>Rhodobacterales</taxon>
        <taxon>Roseobacteraceae</taxon>
        <taxon>Roseicyclus</taxon>
    </lineage>
</organism>
<evidence type="ECO:0000256" key="1">
    <source>
        <dbReference type="SAM" id="Phobius"/>
    </source>
</evidence>
<accession>A0AA48KLE0</accession>
<dbReference type="KEGG" id="rmai:MACH21_22320"/>